<dbReference type="InterPro" id="IPR038556">
    <property type="entry name" value="TAC_Gp13-like_sf"/>
</dbReference>
<dbReference type="OrthoDB" id="7584736at2"/>
<evidence type="ECO:0000313" key="1">
    <source>
        <dbReference type="EMBL" id="KUN92032.1"/>
    </source>
</evidence>
<accession>A0A101TGM4</accession>
<dbReference type="Gene3D" id="3.30.2220.20">
    <property type="entry name" value="Phage tail assembly chaperone gp13-like"/>
    <property type="match status" value="1"/>
</dbReference>
<evidence type="ECO:0000313" key="2">
    <source>
        <dbReference type="Proteomes" id="UP000053429"/>
    </source>
</evidence>
<comment type="caution">
    <text evidence="1">The sequence shown here is derived from an EMBL/GenBank/DDBJ whole genome shotgun (WGS) entry which is preliminary data.</text>
</comment>
<dbReference type="EMBL" id="LMWY01000062">
    <property type="protein sequence ID" value="KUN92032.1"/>
    <property type="molecule type" value="Genomic_DNA"/>
</dbReference>
<name>A0A101TGM4_9ACTN</name>
<dbReference type="STRING" id="661399.AQJ67_41290"/>
<organism evidence="1 2">
    <name type="scientific">Streptomyces caeruleatus</name>
    <dbReference type="NCBI Taxonomy" id="661399"/>
    <lineage>
        <taxon>Bacteria</taxon>
        <taxon>Bacillati</taxon>
        <taxon>Actinomycetota</taxon>
        <taxon>Actinomycetes</taxon>
        <taxon>Kitasatosporales</taxon>
        <taxon>Streptomycetaceae</taxon>
        <taxon>Streptomyces</taxon>
    </lineage>
</organism>
<protein>
    <recommendedName>
        <fullName evidence="3">Phage tail protein</fullName>
    </recommendedName>
</protein>
<keyword evidence="2" id="KW-1185">Reference proteome</keyword>
<sequence length="136" mass="14836">MALLTKAQINSAVDRTWEDVPVPEWGEGAMVRLMELTAADRGYIEAGSVVANGQSPQLRIESLKTYREKLVAFGLVDENFERLYTNKEIGELSKKSGAVIERLAAKVQELSRMGRFAVKEAEGNSDAAQSGSSVSD</sequence>
<reference evidence="1 2" key="1">
    <citation type="submission" date="2015-10" db="EMBL/GenBank/DDBJ databases">
        <title>Draft genome sequence of Streptomyces caeruleatus NRRL B-24802, type strain for the species Streptomyces caeruleatus.</title>
        <authorList>
            <person name="Ruckert C."/>
            <person name="Winkler A."/>
            <person name="Kalinowski J."/>
            <person name="Kampfer P."/>
            <person name="Glaeser S."/>
        </authorList>
    </citation>
    <scope>NUCLEOTIDE SEQUENCE [LARGE SCALE GENOMIC DNA]</scope>
    <source>
        <strain evidence="1 2">NRRL B-24802</strain>
    </source>
</reference>
<dbReference type="RefSeq" id="WP_062724769.1">
    <property type="nucleotide sequence ID" value="NZ_KQ948946.1"/>
</dbReference>
<gene>
    <name evidence="1" type="ORF">AQJ67_41290</name>
</gene>
<dbReference type="Proteomes" id="UP000053429">
    <property type="component" value="Unassembled WGS sequence"/>
</dbReference>
<proteinExistence type="predicted"/>
<dbReference type="AlphaFoldDB" id="A0A101TGM4"/>
<evidence type="ECO:0008006" key="3">
    <source>
        <dbReference type="Google" id="ProtNLM"/>
    </source>
</evidence>